<dbReference type="InterPro" id="IPR004158">
    <property type="entry name" value="DUF247_pln"/>
</dbReference>
<reference evidence="11" key="1">
    <citation type="submission" date="2002-07" db="EMBL/GenBank/DDBJ databases">
        <title>Genomic sequence for Oryza sativa, Nipponbare strain, clone OSJNBb0015J03, from chromosome 10, complete sequence.</title>
        <authorList>
            <person name="McCombie W.R."/>
            <person name="Spiegel L."/>
            <person name="de la Bastide M."/>
            <person name="Preston R."/>
            <person name="Ferraro K."/>
            <person name="Kuit K."/>
            <person name="Nascimento L."/>
            <person name="Zutavern T."/>
            <person name="Balija V."/>
            <person name="Bell M."/>
            <person name="Baker J."/>
            <person name="Santos L."/>
            <person name="Miller B."/>
            <person name="Katzenberger F."/>
            <person name="Muller S."/>
            <person name="King L."/>
            <person name="Yang C."/>
            <person name="Dike S."/>
            <person name="O'Shaughnessy A."/>
            <person name="Palmer L."/>
            <person name="Dedhia N."/>
        </authorList>
    </citation>
    <scope>NUCLEOTIDE SEQUENCE</scope>
</reference>
<evidence type="ECO:0000256" key="2">
    <source>
        <dbReference type="ARBA" id="ARBA00022692"/>
    </source>
</evidence>
<keyword evidence="8 9" id="KW-0349">Heme</keyword>
<dbReference type="AlphaFoldDB" id="Q8L4I4"/>
<dbReference type="PROSITE" id="PS00086">
    <property type="entry name" value="CYTOCHROME_P450"/>
    <property type="match status" value="1"/>
</dbReference>
<evidence type="ECO:0000256" key="1">
    <source>
        <dbReference type="ARBA" id="ARBA00010617"/>
    </source>
</evidence>
<keyword evidence="10" id="KW-0732">Signal</keyword>
<dbReference type="EMBL" id="AC131375">
    <property type="protein sequence ID" value="AAN04176.1"/>
    <property type="molecule type" value="Genomic_DNA"/>
</dbReference>
<dbReference type="PRINTS" id="PR00463">
    <property type="entry name" value="EP450I"/>
</dbReference>
<keyword evidence="7 8" id="KW-0408">Iron</keyword>
<reference evidence="13" key="3">
    <citation type="journal article" date="2005" name="Nature">
        <title>The map-based sequence of the rice genome.</title>
        <authorList>
            <consortium name="International rice genome sequencing project (IRGSP)"/>
            <person name="Matsumoto T."/>
            <person name="Wu J."/>
            <person name="Kanamori H."/>
            <person name="Katayose Y."/>
            <person name="Fujisawa M."/>
            <person name="Namiki N."/>
            <person name="Mizuno H."/>
            <person name="Yamamoto K."/>
            <person name="Antonio B.A."/>
            <person name="Baba T."/>
            <person name="Sakata K."/>
            <person name="Nagamura Y."/>
            <person name="Aoki H."/>
            <person name="Arikawa K."/>
            <person name="Arita K."/>
            <person name="Bito T."/>
            <person name="Chiden Y."/>
            <person name="Fujitsuka N."/>
            <person name="Fukunaka R."/>
            <person name="Hamada M."/>
            <person name="Harada C."/>
            <person name="Hayashi A."/>
            <person name="Hijishita S."/>
            <person name="Honda M."/>
            <person name="Hosokawa S."/>
            <person name="Ichikawa Y."/>
            <person name="Idonuma A."/>
            <person name="Iijima M."/>
            <person name="Ikeda M."/>
            <person name="Ikeno M."/>
            <person name="Ito K."/>
            <person name="Ito S."/>
            <person name="Ito T."/>
            <person name="Ito Y."/>
            <person name="Ito Y."/>
            <person name="Iwabuchi A."/>
            <person name="Kamiya K."/>
            <person name="Karasawa W."/>
            <person name="Kurita K."/>
            <person name="Katagiri S."/>
            <person name="Kikuta A."/>
            <person name="Kobayashi H."/>
            <person name="Kobayashi N."/>
            <person name="Machita K."/>
            <person name="Maehara T."/>
            <person name="Masukawa M."/>
            <person name="Mizubayashi T."/>
            <person name="Mukai Y."/>
            <person name="Nagasaki H."/>
            <person name="Nagata Y."/>
            <person name="Naito S."/>
            <person name="Nakashima M."/>
            <person name="Nakama Y."/>
            <person name="Nakamichi Y."/>
            <person name="Nakamura M."/>
            <person name="Meguro A."/>
            <person name="Negishi M."/>
            <person name="Ohta I."/>
            <person name="Ohta T."/>
            <person name="Okamoto M."/>
            <person name="Ono N."/>
            <person name="Saji S."/>
            <person name="Sakaguchi M."/>
            <person name="Sakai K."/>
            <person name="Shibata M."/>
            <person name="Shimokawa T."/>
            <person name="Song J."/>
            <person name="Takazaki Y."/>
            <person name="Terasawa K."/>
            <person name="Tsugane M."/>
            <person name="Tsuji K."/>
            <person name="Ueda S."/>
            <person name="Waki K."/>
            <person name="Yamagata H."/>
            <person name="Yamamoto M."/>
            <person name="Yamamoto S."/>
            <person name="Yamane H."/>
            <person name="Yoshiki S."/>
            <person name="Yoshihara R."/>
            <person name="Yukawa K."/>
            <person name="Zhong H."/>
            <person name="Yano M."/>
            <person name="Yuan Q."/>
            <person name="Ouyang S."/>
            <person name="Liu J."/>
            <person name="Jones K.M."/>
            <person name="Gansberger K."/>
            <person name="Moffat K."/>
            <person name="Hill J."/>
            <person name="Bera J."/>
            <person name="Fadrosh D."/>
            <person name="Jin S."/>
            <person name="Johri S."/>
            <person name="Kim M."/>
            <person name="Overton L."/>
            <person name="Reardon M."/>
            <person name="Tsitrin T."/>
            <person name="Vuong H."/>
            <person name="Weaver B."/>
            <person name="Ciecko A."/>
            <person name="Tallon L."/>
            <person name="Jackson J."/>
            <person name="Pai G."/>
            <person name="Aken S.V."/>
            <person name="Utterback T."/>
            <person name="Reidmuller S."/>
            <person name="Feldblyum T."/>
            <person name="Hsiao J."/>
            <person name="Zismann V."/>
            <person name="Iobst S."/>
            <person name="de Vazeille A.R."/>
            <person name="Buell C.R."/>
            <person name="Ying K."/>
            <person name="Li Y."/>
            <person name="Lu T."/>
            <person name="Huang Y."/>
            <person name="Zhao Q."/>
            <person name="Feng Q."/>
            <person name="Zhang L."/>
            <person name="Zhu J."/>
            <person name="Weng Q."/>
            <person name="Mu J."/>
            <person name="Lu Y."/>
            <person name="Fan D."/>
            <person name="Liu Y."/>
            <person name="Guan J."/>
            <person name="Zhang Y."/>
            <person name="Yu S."/>
            <person name="Liu X."/>
            <person name="Zhang Y."/>
            <person name="Hong G."/>
            <person name="Han B."/>
            <person name="Choisne N."/>
            <person name="Demange N."/>
            <person name="Orjeda G."/>
            <person name="Samain S."/>
            <person name="Cattolico L."/>
            <person name="Pelletier E."/>
            <person name="Couloux A."/>
            <person name="Segurens B."/>
            <person name="Wincker P."/>
            <person name="D'Hont A."/>
            <person name="Scarpelli C."/>
            <person name="Weissenbach J."/>
            <person name="Salanoubat M."/>
            <person name="Quetier F."/>
            <person name="Yu Y."/>
            <person name="Kim H.R."/>
            <person name="Rambo T."/>
            <person name="Currie J."/>
            <person name="Collura K."/>
            <person name="Luo M."/>
            <person name="Yang T."/>
            <person name="Ammiraju J.S.S."/>
            <person name="Engler F."/>
            <person name="Soderlund C."/>
            <person name="Wing R.A."/>
            <person name="Palmer L.E."/>
            <person name="de la Bastide M."/>
            <person name="Spiegel L."/>
            <person name="Nascimento L."/>
            <person name="Zutavern T."/>
            <person name="O'Shaughnessy A."/>
            <person name="Dike S."/>
            <person name="Dedhia N."/>
            <person name="Preston R."/>
            <person name="Balija V."/>
            <person name="McCombie W.R."/>
            <person name="Chow T."/>
            <person name="Chen H."/>
            <person name="Chung M."/>
            <person name="Chen C."/>
            <person name="Shaw J."/>
            <person name="Wu H."/>
            <person name="Hsiao K."/>
            <person name="Chao Y."/>
            <person name="Chu M."/>
            <person name="Cheng C."/>
            <person name="Hour A."/>
            <person name="Lee P."/>
            <person name="Lin S."/>
            <person name="Lin Y."/>
            <person name="Liou J."/>
            <person name="Liu S."/>
            <person name="Hsing Y."/>
            <person name="Raghuvanshi S."/>
            <person name="Mohanty A."/>
            <person name="Bharti A.K."/>
            <person name="Gaur A."/>
            <person name="Gupta V."/>
            <person name="Kumar D."/>
            <person name="Ravi V."/>
            <person name="Vij S."/>
            <person name="Kapur A."/>
            <person name="Khurana P."/>
            <person name="Khurana P."/>
            <person name="Khurana J.P."/>
            <person name="Tyagi A.K."/>
            <person name="Gaikwad K."/>
            <person name="Singh A."/>
            <person name="Dalal V."/>
            <person name="Srivastava S."/>
            <person name="Dixit A."/>
            <person name="Pal A.K."/>
            <person name="Ghazi I.A."/>
            <person name="Yadav M."/>
            <person name="Pandit A."/>
            <person name="Bhargava A."/>
            <person name="Sureshbabu K."/>
            <person name="Batra K."/>
            <person name="Sharma T.R."/>
            <person name="Mohapatra T."/>
            <person name="Singh N.K."/>
            <person name="Messing J."/>
            <person name="Nelson A.B."/>
            <person name="Fuks G."/>
            <person name="Kavchok S."/>
            <person name="Keizer G."/>
            <person name="Linton E."/>
            <person name="Llaca V."/>
            <person name="Song R."/>
            <person name="Tanyolac B."/>
            <person name="Young S."/>
            <person name="Ho-Il K."/>
            <person name="Hahn J.H."/>
            <person name="Sangsakoo G."/>
            <person name="Vanavichit A."/>
            <person name="de Mattos Luiz.A.T."/>
            <person name="Zimmer P.D."/>
            <person name="Malone G."/>
            <person name="Dellagostin O."/>
            <person name="de Oliveira A.C."/>
            <person name="Bevan M."/>
            <person name="Bancroft I."/>
            <person name="Minx P."/>
            <person name="Cordum H."/>
            <person name="Wilson R."/>
            <person name="Cheng Z."/>
            <person name="Jin W."/>
            <person name="Jiang J."/>
            <person name="Leong S.A."/>
            <person name="Iwama H."/>
            <person name="Gojobori T."/>
            <person name="Itoh T."/>
            <person name="Niimura Y."/>
            <person name="Fujii Y."/>
            <person name="Habara T."/>
            <person name="Sakai H."/>
            <person name="Sato Y."/>
            <person name="Wilson G."/>
            <person name="Kumar K."/>
            <person name="McCouch S."/>
            <person name="Juretic N."/>
            <person name="Hoen D."/>
            <person name="Wright S."/>
            <person name="Bruskiewich R."/>
            <person name="Bureau T."/>
            <person name="Miyao A."/>
            <person name="Hirochika H."/>
            <person name="Nishikawa T."/>
            <person name="Kadowaki K."/>
            <person name="Sugiura M."/>
            <person name="Burr B."/>
            <person name="Sasaki T."/>
        </authorList>
    </citation>
    <scope>NUCLEOTIDE SEQUENCE [LARGE SCALE GENOMIC DNA]</scope>
    <source>
        <strain evidence="13">cv. Nipponbare</strain>
    </source>
</reference>
<keyword evidence="5" id="KW-0472">Membrane</keyword>
<dbReference type="GO" id="GO:0005506">
    <property type="term" value="F:iron ion binding"/>
    <property type="evidence" value="ECO:0007669"/>
    <property type="project" value="InterPro"/>
</dbReference>
<feature type="chain" id="PRO_5010146371" evidence="10">
    <location>
        <begin position="18"/>
        <end position="651"/>
    </location>
</feature>
<keyword evidence="4" id="KW-0611">Plant defense</keyword>
<evidence type="ECO:0000256" key="6">
    <source>
        <dbReference type="ARBA" id="ARBA00023002"/>
    </source>
</evidence>
<evidence type="ECO:0000313" key="11">
    <source>
        <dbReference type="EMBL" id="AAM74370.1"/>
    </source>
</evidence>
<dbReference type="InterPro" id="IPR017972">
    <property type="entry name" value="Cyt_P450_CS"/>
</dbReference>
<dbReference type="CDD" id="cd11073">
    <property type="entry name" value="CYP76-like"/>
    <property type="match status" value="1"/>
</dbReference>
<dbReference type="Pfam" id="PF00067">
    <property type="entry name" value="p450"/>
    <property type="match status" value="1"/>
</dbReference>
<reference evidence="13" key="4">
    <citation type="journal article" date="2008" name="Nucleic Acids Res.">
        <title>The rice annotation project database (RAP-DB): 2008 update.</title>
        <authorList>
            <consortium name="The rice annotation project (RAP)"/>
        </authorList>
    </citation>
    <scope>GENOME REANNOTATION</scope>
    <source>
        <strain evidence="13">cv. Nipponbare</strain>
    </source>
</reference>
<keyword evidence="2" id="KW-0812">Transmembrane</keyword>
<evidence type="ECO:0000313" key="13">
    <source>
        <dbReference type="Proteomes" id="UP000000763"/>
    </source>
</evidence>
<keyword evidence="6 9" id="KW-0560">Oxidoreductase</keyword>
<dbReference type="GO" id="GO:0016709">
    <property type="term" value="F:oxidoreductase activity, acting on paired donors, with incorporation or reduction of molecular oxygen, NAD(P)H as one donor, and incorporation of one atom of oxygen"/>
    <property type="evidence" value="ECO:0007669"/>
    <property type="project" value="UniProtKB-ARBA"/>
</dbReference>
<keyword evidence="5" id="KW-1133">Transmembrane helix</keyword>
<evidence type="ECO:0000256" key="3">
    <source>
        <dbReference type="ARBA" id="ARBA00022723"/>
    </source>
</evidence>
<feature type="signal peptide" evidence="10">
    <location>
        <begin position="1"/>
        <end position="17"/>
    </location>
</feature>
<proteinExistence type="inferred from homology"/>
<organism evidence="11 13">
    <name type="scientific">Oryza sativa subsp. japonica</name>
    <name type="common">Rice</name>
    <dbReference type="NCBI Taxonomy" id="39947"/>
    <lineage>
        <taxon>Eukaryota</taxon>
        <taxon>Viridiplantae</taxon>
        <taxon>Streptophyta</taxon>
        <taxon>Embryophyta</taxon>
        <taxon>Tracheophyta</taxon>
        <taxon>Spermatophyta</taxon>
        <taxon>Magnoliopsida</taxon>
        <taxon>Liliopsida</taxon>
        <taxon>Poales</taxon>
        <taxon>Poaceae</taxon>
        <taxon>BOP clade</taxon>
        <taxon>Oryzoideae</taxon>
        <taxon>Oryzeae</taxon>
        <taxon>Oryzinae</taxon>
        <taxon>Oryza</taxon>
        <taxon>Oryza sativa</taxon>
    </lineage>
</organism>
<dbReference type="InterPro" id="IPR036396">
    <property type="entry name" value="Cyt_P450_sf"/>
</dbReference>
<dbReference type="InterPro" id="IPR001128">
    <property type="entry name" value="Cyt_P450"/>
</dbReference>
<dbReference type="EMBL" id="AC116603">
    <property type="protein sequence ID" value="AAM74370.1"/>
    <property type="molecule type" value="Genomic_DNA"/>
</dbReference>
<name>Q8L4I4_ORYSJ</name>
<comment type="cofactor">
    <cofactor evidence="8">
        <name>heme</name>
        <dbReference type="ChEBI" id="CHEBI:30413"/>
    </cofactor>
</comment>
<evidence type="ECO:0000256" key="8">
    <source>
        <dbReference type="PIRSR" id="PIRSR602401-1"/>
    </source>
</evidence>
<dbReference type="GO" id="GO:0006952">
    <property type="term" value="P:defense response"/>
    <property type="evidence" value="ECO:0007669"/>
    <property type="project" value="UniProtKB-KW"/>
</dbReference>
<evidence type="ECO:0000256" key="10">
    <source>
        <dbReference type="SAM" id="SignalP"/>
    </source>
</evidence>
<dbReference type="GO" id="GO:0020037">
    <property type="term" value="F:heme binding"/>
    <property type="evidence" value="ECO:0007669"/>
    <property type="project" value="InterPro"/>
</dbReference>
<evidence type="ECO:0000313" key="12">
    <source>
        <dbReference type="EMBL" id="AAN04176.1"/>
    </source>
</evidence>
<evidence type="ECO:0000256" key="5">
    <source>
        <dbReference type="ARBA" id="ARBA00022989"/>
    </source>
</evidence>
<gene>
    <name evidence="11" type="primary">OSJNBb0015J03.6</name>
    <name evidence="12" type="ORF">OSJNAb0015J03.4</name>
</gene>
<evidence type="ECO:0000256" key="4">
    <source>
        <dbReference type="ARBA" id="ARBA00022821"/>
    </source>
</evidence>
<dbReference type="InterPro" id="IPR002401">
    <property type="entry name" value="Cyt_P450_E_grp-I"/>
</dbReference>
<accession>Q8L4I4</accession>
<reference evidence="12" key="2">
    <citation type="submission" date="2002-09" db="EMBL/GenBank/DDBJ databases">
        <title>Rice Genomic Sequence.</title>
        <authorList>
            <person name="Wing R.A."/>
            <person name="Yu Y."/>
            <person name="Soderlund C."/>
            <person name="Kim H.-R."/>
            <person name="Rambo T."/>
            <person name="Saski C."/>
            <person name="Currie J."/>
            <person name="Collura K."/>
        </authorList>
    </citation>
    <scope>NUCLEOTIDE SEQUENCE</scope>
</reference>
<dbReference type="Pfam" id="PF03140">
    <property type="entry name" value="DUF247"/>
    <property type="match status" value="1"/>
</dbReference>
<keyword evidence="3 8" id="KW-0479">Metal-binding</keyword>
<dbReference type="SUPFAM" id="SSF48264">
    <property type="entry name" value="Cytochrome P450"/>
    <property type="match status" value="1"/>
</dbReference>
<keyword evidence="9" id="KW-0503">Monooxygenase</keyword>
<dbReference type="GO" id="GO:0051502">
    <property type="term" value="P:diterpene phytoalexin biosynthetic process"/>
    <property type="evidence" value="ECO:0007669"/>
    <property type="project" value="UniProtKB-ARBA"/>
</dbReference>
<protein>
    <submittedName>
        <fullName evidence="11">Cytochrome P450</fullName>
    </submittedName>
</protein>
<dbReference type="Proteomes" id="UP000000763">
    <property type="component" value="Chromosome 10"/>
</dbReference>
<dbReference type="Gene3D" id="1.10.630.10">
    <property type="entry name" value="Cytochrome P450"/>
    <property type="match status" value="1"/>
</dbReference>
<dbReference type="FunFam" id="1.10.630.10:FF:000007">
    <property type="entry name" value="Cytochrome P450 76C4"/>
    <property type="match status" value="1"/>
</dbReference>
<dbReference type="PANTHER" id="PTHR47950">
    <property type="entry name" value="CYTOCHROME P450, FAMILY 76, SUBFAMILY C, POLYPEPTIDE 5-RELATED"/>
    <property type="match status" value="1"/>
</dbReference>
<evidence type="ECO:0000256" key="9">
    <source>
        <dbReference type="RuleBase" id="RU000461"/>
    </source>
</evidence>
<feature type="binding site" description="axial binding residue" evidence="8">
    <location>
        <position position="437"/>
    </location>
    <ligand>
        <name>heme</name>
        <dbReference type="ChEBI" id="CHEBI:30413"/>
    </ligand>
    <ligandPart>
        <name>Fe</name>
        <dbReference type="ChEBI" id="CHEBI:18248"/>
    </ligandPart>
</feature>
<evidence type="ECO:0000256" key="7">
    <source>
        <dbReference type="ARBA" id="ARBA00023004"/>
    </source>
</evidence>
<sequence length="651" mass="72677">MAALLLWLSWLLLSLLSIYLLDLLAHSRRCLPPGPRPLPLIGSLHLLGDLPHRSLAGLAKTYGPLMSLRLGAVTTVVASSPEVAREFLQKHDAVFATRSTPDATGDHARNSVAWLPPGPRWRELRKIMATELFSTRRLDALHELRQEKVAELVDHVAGLARDGTAVDIGRVAFTTSLNLVARTIFSHDLTSLDDHGASKEFQRLITDVMEAVGSPNLSDFFPALAAVDLQGWRRRLSGLFARLHRLFDAEMDHRRLHGMKEKDGDFLEVLLRLAARDDDTARLDGDTLRSLFTDLFTAGSDTSSSTVEWAMAELLQNPISMAKLCDELRRVVGSRRRIEESEIGQLPYLQAVIKETFRLHSPAPLLLPRQATRTIQIMGYTIPKGTRVLINVWAMGRDEDIWPEAGKFIPERFLERTIDYKGGDLELIPFGAGRRICPGMPLAVRMVHVLLASLLIHFKWRLPAEVEGNRIDMTEKFGVTLAKANHLCAMAAPTTSNSGGVSGKGEEEDEAYWDEWLAKPIHERVAWQMPSATELQDAGVTFHAKGLPCSLVDVTFSQRDGVMEIPTVENYANHAMLANLVAYEQSRGRLEMQRVYSRRCSTVRWRAAASGVRDERAVGWQRHHLHDWRLAVHGSRSRGEDGGEEKGIGSV</sequence>
<dbReference type="PRINTS" id="PR00385">
    <property type="entry name" value="P450"/>
</dbReference>
<comment type="similarity">
    <text evidence="1 9">Belongs to the cytochrome P450 family.</text>
</comment>
<dbReference type="PANTHER" id="PTHR47950:SF48">
    <property type="entry name" value="CYTOCHROME P450 FAMILY PROTEIN, EXPRESSED"/>
    <property type="match status" value="1"/>
</dbReference>